<evidence type="ECO:0000259" key="24">
    <source>
        <dbReference type="Pfam" id="PF14569"/>
    </source>
</evidence>
<evidence type="ECO:0000256" key="7">
    <source>
        <dbReference type="ARBA" id="ARBA00022679"/>
    </source>
</evidence>
<comment type="catalytic activity">
    <reaction evidence="18 22">
        <text>[(1-&gt;4)-beta-D-glucosyl](n) + UDP-alpha-D-glucose = [(1-&gt;4)-beta-D-glucosyl](n+1) + UDP + H(+)</text>
        <dbReference type="Rhea" id="RHEA:19929"/>
        <dbReference type="Rhea" id="RHEA-COMP:10033"/>
        <dbReference type="Rhea" id="RHEA-COMP:10034"/>
        <dbReference type="ChEBI" id="CHEBI:15378"/>
        <dbReference type="ChEBI" id="CHEBI:18246"/>
        <dbReference type="ChEBI" id="CHEBI:58223"/>
        <dbReference type="ChEBI" id="CHEBI:58885"/>
        <dbReference type="EC" id="2.4.1.12"/>
    </reaction>
</comment>
<dbReference type="InterPro" id="IPR029044">
    <property type="entry name" value="Nucleotide-diphossugar_trans"/>
</dbReference>
<evidence type="ECO:0000256" key="8">
    <source>
        <dbReference type="ARBA" id="ARBA00022692"/>
    </source>
</evidence>
<dbReference type="SUPFAM" id="SSF53448">
    <property type="entry name" value="Nucleotide-diphospho-sugar transferases"/>
    <property type="match status" value="1"/>
</dbReference>
<keyword evidence="26" id="KW-1185">Reference proteome</keyword>
<feature type="active site" evidence="19">
    <location>
        <position position="291"/>
    </location>
</feature>
<evidence type="ECO:0000256" key="14">
    <source>
        <dbReference type="ARBA" id="ARBA00023054"/>
    </source>
</evidence>
<keyword evidence="12 22" id="KW-0135">Cellulose biosynthesis</keyword>
<keyword evidence="6 22" id="KW-0328">Glycosyltransferase</keyword>
<dbReference type="GO" id="GO:0005886">
    <property type="term" value="C:plasma membrane"/>
    <property type="evidence" value="ECO:0007669"/>
    <property type="project" value="UniProtKB-SubCell"/>
</dbReference>
<dbReference type="GO" id="GO:0008270">
    <property type="term" value="F:zinc ion binding"/>
    <property type="evidence" value="ECO:0007669"/>
    <property type="project" value="UniProtKB-KW"/>
</dbReference>
<evidence type="ECO:0000256" key="1">
    <source>
        <dbReference type="ARBA" id="ARBA00001936"/>
    </source>
</evidence>
<dbReference type="Gene3D" id="3.30.40.10">
    <property type="entry name" value="Zinc/RING finger domain, C3HC4 (zinc finger)"/>
    <property type="match status" value="1"/>
</dbReference>
<keyword evidence="16" id="KW-0464">Manganese</keyword>
<evidence type="ECO:0000256" key="4">
    <source>
        <dbReference type="ARBA" id="ARBA00007548"/>
    </source>
</evidence>
<evidence type="ECO:0000256" key="3">
    <source>
        <dbReference type="ARBA" id="ARBA00004768"/>
    </source>
</evidence>
<comment type="cofactor">
    <cofactor evidence="22">
        <name>Zn(2+)</name>
        <dbReference type="ChEBI" id="CHEBI:29105"/>
    </cofactor>
    <text evidence="22">Binds 2 Zn(2+) ions per subunit.</text>
</comment>
<feature type="binding site" evidence="20">
    <location>
        <position position="432"/>
    </location>
    <ligand>
        <name>UDP-alpha-D-glucose</name>
        <dbReference type="ChEBI" id="CHEBI:58885"/>
    </ligand>
</feature>
<dbReference type="GO" id="GO:0009834">
    <property type="term" value="P:plant-type secondary cell wall biogenesis"/>
    <property type="evidence" value="ECO:0007669"/>
    <property type="project" value="UniProtKB-ARBA"/>
</dbReference>
<feature type="binding site" evidence="20">
    <location>
        <position position="261"/>
    </location>
    <ligand>
        <name>UDP-alpha-D-glucose</name>
        <dbReference type="ChEBI" id="CHEBI:58885"/>
    </ligand>
</feature>
<dbReference type="Gene3D" id="3.90.550.10">
    <property type="entry name" value="Spore Coat Polysaccharide Biosynthesis Protein SpsA, Chain A"/>
    <property type="match status" value="1"/>
</dbReference>
<evidence type="ECO:0000256" key="6">
    <source>
        <dbReference type="ARBA" id="ARBA00022676"/>
    </source>
</evidence>
<organism evidence="25 26">
    <name type="scientific">Asparagus officinalis</name>
    <name type="common">Garden asparagus</name>
    <dbReference type="NCBI Taxonomy" id="4686"/>
    <lineage>
        <taxon>Eukaryota</taxon>
        <taxon>Viridiplantae</taxon>
        <taxon>Streptophyta</taxon>
        <taxon>Embryophyta</taxon>
        <taxon>Tracheophyta</taxon>
        <taxon>Spermatophyta</taxon>
        <taxon>Magnoliopsida</taxon>
        <taxon>Liliopsida</taxon>
        <taxon>Asparagales</taxon>
        <taxon>Asparagaceae</taxon>
        <taxon>Asparagoideae</taxon>
        <taxon>Asparagus</taxon>
    </lineage>
</organism>
<keyword evidence="7 22" id="KW-0808">Transferase</keyword>
<dbReference type="OrthoDB" id="2161379at2759"/>
<dbReference type="UniPathway" id="UPA00695"/>
<comment type="similarity">
    <text evidence="4 22">Belongs to the glycosyltransferase 2 family. Plant cellulose synthase subfamily.</text>
</comment>
<dbReference type="EC" id="2.4.1.12" evidence="22"/>
<name>A0A5P1FVW6_ASPOF</name>
<evidence type="ECO:0000256" key="16">
    <source>
        <dbReference type="ARBA" id="ARBA00023211"/>
    </source>
</evidence>
<reference evidence="26" key="1">
    <citation type="journal article" date="2017" name="Nat. Commun.">
        <title>The asparagus genome sheds light on the origin and evolution of a young Y chromosome.</title>
        <authorList>
            <person name="Harkess A."/>
            <person name="Zhou J."/>
            <person name="Xu C."/>
            <person name="Bowers J.E."/>
            <person name="Van der Hulst R."/>
            <person name="Ayyampalayam S."/>
            <person name="Mercati F."/>
            <person name="Riccardi P."/>
            <person name="McKain M.R."/>
            <person name="Kakrana A."/>
            <person name="Tang H."/>
            <person name="Ray J."/>
            <person name="Groenendijk J."/>
            <person name="Arikit S."/>
            <person name="Mathioni S.M."/>
            <person name="Nakano M."/>
            <person name="Shan H."/>
            <person name="Telgmann-Rauber A."/>
            <person name="Kanno A."/>
            <person name="Yue Z."/>
            <person name="Chen H."/>
            <person name="Li W."/>
            <person name="Chen Y."/>
            <person name="Xu X."/>
            <person name="Zhang Y."/>
            <person name="Luo S."/>
            <person name="Chen H."/>
            <person name="Gao J."/>
            <person name="Mao Z."/>
            <person name="Pires J.C."/>
            <person name="Luo M."/>
            <person name="Kudrna D."/>
            <person name="Wing R.A."/>
            <person name="Meyers B.C."/>
            <person name="Yi K."/>
            <person name="Kong H."/>
            <person name="Lavrijsen P."/>
            <person name="Sunseri F."/>
            <person name="Falavigna A."/>
            <person name="Ye Y."/>
            <person name="Leebens-Mack J.H."/>
            <person name="Chen G."/>
        </authorList>
    </citation>
    <scope>NUCLEOTIDE SEQUENCE [LARGE SCALE GENOMIC DNA]</scope>
    <source>
        <strain evidence="26">cv. DH0086</strain>
    </source>
</reference>
<comment type="subcellular location">
    <subcellularLocation>
        <location evidence="2 22">Cell membrane</location>
        <topology evidence="2 22">Multi-pass membrane protein</topology>
    </subcellularLocation>
</comment>
<evidence type="ECO:0000256" key="18">
    <source>
        <dbReference type="ARBA" id="ARBA00048682"/>
    </source>
</evidence>
<feature type="binding site" evidence="20">
    <location>
        <position position="262"/>
    </location>
    <ligand>
        <name>UDP-alpha-D-glucose</name>
        <dbReference type="ChEBI" id="CHEBI:58885"/>
    </ligand>
</feature>
<keyword evidence="17 22" id="KW-0961">Cell wall biogenesis/degradation</keyword>
<evidence type="ECO:0000256" key="13">
    <source>
        <dbReference type="ARBA" id="ARBA00022989"/>
    </source>
</evidence>
<feature type="transmembrane region" description="Helical" evidence="22">
    <location>
        <begin position="823"/>
        <end position="845"/>
    </location>
</feature>
<dbReference type="GO" id="GO:0016760">
    <property type="term" value="F:cellulose synthase (UDP-forming) activity"/>
    <property type="evidence" value="ECO:0007669"/>
    <property type="project" value="UniProtKB-EC"/>
</dbReference>
<dbReference type="Proteomes" id="UP000243459">
    <property type="component" value="Chromosome 1"/>
</dbReference>
<feature type="binding site" evidence="21">
    <location>
        <position position="433"/>
    </location>
    <ligand>
        <name>Mn(2+)</name>
        <dbReference type="ChEBI" id="CHEBI:29035"/>
    </ligand>
</feature>
<evidence type="ECO:0000256" key="17">
    <source>
        <dbReference type="ARBA" id="ARBA00023316"/>
    </source>
</evidence>
<keyword evidence="5 22" id="KW-1003">Cell membrane</keyword>
<evidence type="ECO:0000256" key="20">
    <source>
        <dbReference type="PIRSR" id="PIRSR605150-2"/>
    </source>
</evidence>
<dbReference type="GO" id="GO:0030244">
    <property type="term" value="P:cellulose biosynthetic process"/>
    <property type="evidence" value="ECO:0007669"/>
    <property type="project" value="UniProtKB-KW"/>
</dbReference>
<keyword evidence="10 22" id="KW-0863">Zinc-finger</keyword>
<evidence type="ECO:0000256" key="12">
    <source>
        <dbReference type="ARBA" id="ARBA00022916"/>
    </source>
</evidence>
<feature type="transmembrane region" description="Helical" evidence="22">
    <location>
        <begin position="753"/>
        <end position="773"/>
    </location>
</feature>
<keyword evidence="11 22" id="KW-0862">Zinc</keyword>
<evidence type="ECO:0000256" key="21">
    <source>
        <dbReference type="PIRSR" id="PIRSR605150-3"/>
    </source>
</evidence>
<feature type="transmembrane region" description="Helical" evidence="22">
    <location>
        <begin position="785"/>
        <end position="803"/>
    </location>
</feature>
<feature type="active site" evidence="19">
    <location>
        <position position="674"/>
    </location>
</feature>
<dbReference type="SUPFAM" id="SSF57850">
    <property type="entry name" value="RING/U-box"/>
    <property type="match status" value="1"/>
</dbReference>
<proteinExistence type="inferred from homology"/>
<keyword evidence="8 22" id="KW-0812">Transmembrane</keyword>
<dbReference type="PANTHER" id="PTHR13301">
    <property type="entry name" value="X-BOX TRANSCRIPTION FACTOR-RELATED"/>
    <property type="match status" value="1"/>
</dbReference>
<dbReference type="OMA" id="CATPYDE"/>
<evidence type="ECO:0000256" key="22">
    <source>
        <dbReference type="RuleBase" id="RU361116"/>
    </source>
</evidence>
<dbReference type="Pfam" id="PF14569">
    <property type="entry name" value="zf-UDP"/>
    <property type="match status" value="1"/>
</dbReference>
<evidence type="ECO:0000256" key="15">
    <source>
        <dbReference type="ARBA" id="ARBA00023136"/>
    </source>
</evidence>
<feature type="region of interest" description="Disordered" evidence="23">
    <location>
        <begin position="122"/>
        <end position="150"/>
    </location>
</feature>
<evidence type="ECO:0000256" key="23">
    <source>
        <dbReference type="SAM" id="MobiDB-lite"/>
    </source>
</evidence>
<dbReference type="InterPro" id="IPR013083">
    <property type="entry name" value="Znf_RING/FYVE/PHD"/>
</dbReference>
<dbReference type="InterPro" id="IPR027934">
    <property type="entry name" value="CES_Znf_RING"/>
</dbReference>
<feature type="binding site" evidence="21">
    <location>
        <position position="457"/>
    </location>
    <ligand>
        <name>Mn(2+)</name>
        <dbReference type="ChEBI" id="CHEBI:29035"/>
    </ligand>
</feature>
<comment type="caution">
    <text evidence="22">Lacks conserved residue(s) required for the propagation of feature annotation.</text>
</comment>
<evidence type="ECO:0000313" key="26">
    <source>
        <dbReference type="Proteomes" id="UP000243459"/>
    </source>
</evidence>
<keyword evidence="15 22" id="KW-0472">Membrane</keyword>
<sequence length="976" mass="109798">MMESGVPLCSSCGEAVGLSSPSSKGAFVACHGCNYPLCRQCLNEELNEGKLDCVRCGEPYIREKVSANPEGSGGRLTMAAHLHEDNALHARNLSSLSAVDSELNDESGNPIWKNRVESWKEKKEKKNAKKKDRKESQIPQEQQMEGDVNTAAGQPLSEIVPISRNKLTSYRAVIILRLIILGLFFHYRITHPVESAYGLWLTSIICEIWFAVSWVLDQFPKWSPINRRTYIDVLSARYEKEGEYCDLSAVDFFVSTVDPLKEPPLITANTVLSILAVDYPVEKVSCYVSDDGSSMLSFESLAETAEFARKWVPFCKKYAIEPRAPEFYFSQKIDYLKDKVQPSFVKERRSMKRDYEEYKVRVNALVAKAQKTPEEGWVMQDGTPWPGNNPRNHPGMIQVFLGNSGAHDIEGNELPRLVYVSREKRPGYQHHKKAGAMNALVRVSAILTNAPYILNLDCDHYVNNSKAIREAMCFMMDPQVGRDVCYIQFPQRFDGIDRSDRYANRNIVFFDVNMKGLDGIQGPVYVGTGCVFNRQALYGYGPPSLPSLPKSSFCSWCCSCCCCCRSKKAAEDEVEVYKDSKREDLNAAIFNLKEIDNYDEYERSLLISQMSFEKSFGLSSVFIESTLMENGGVPDSANPSTLIREAIHVISCGYEEKTEWGKEIGWIYGSVTEDILTGFKMHCRGWRSIYCMPLRPCFKGSAPINLSDRLHQVLRWALGSVEIFLSRHCPLWYGFGGGRLKWLQRLAYTNTILYPFTSLPLIAYCSLPAICLLTGKFIIPTLSNVASMLFLGLFISIIVTSVLELRWSGIGIEDWWRNEQFWVIGGVSAHLFAVFQGFLKMLAGLDTNFTVTAKASDDAEFGELYVIKWTTLLIPPTTLLVLNLVGVVAGFSDALNSGYEAWGPLFGKVFFALWVILHLYPFLKGLMGRQNRTPTIVILWSVLLASVFSLIWVKIDPFLSNTDSTIASQSCSSIDC</sequence>
<feature type="transmembrane region" description="Helical" evidence="22">
    <location>
        <begin position="866"/>
        <end position="889"/>
    </location>
</feature>
<protein>
    <recommendedName>
        <fullName evidence="22">Cellulose synthase</fullName>
        <ecNumber evidence="22">2.4.1.12</ecNumber>
    </recommendedName>
</protein>
<feature type="domain" description="Cellulose synthase RING-type zinc finger" evidence="24">
    <location>
        <begin position="8"/>
        <end position="71"/>
    </location>
</feature>
<dbReference type="AlphaFoldDB" id="A0A5P1FVW6"/>
<dbReference type="EMBL" id="CM007381">
    <property type="protein sequence ID" value="ONK81953.1"/>
    <property type="molecule type" value="Genomic_DNA"/>
</dbReference>
<keyword evidence="14" id="KW-0175">Coiled coil</keyword>
<keyword evidence="13 22" id="KW-1133">Transmembrane helix</keyword>
<feature type="binding site" evidence="20">
    <location>
        <position position="291"/>
    </location>
    <ligand>
        <name>UDP-alpha-D-glucose</name>
        <dbReference type="ChEBI" id="CHEBI:58885"/>
    </ligand>
</feature>
<evidence type="ECO:0000256" key="11">
    <source>
        <dbReference type="ARBA" id="ARBA00022833"/>
    </source>
</evidence>
<feature type="binding site" evidence="20">
    <location>
        <position position="255"/>
    </location>
    <ligand>
        <name>UDP-alpha-D-glucose</name>
        <dbReference type="ChEBI" id="CHEBI:58885"/>
    </ligand>
</feature>
<dbReference type="FunFam" id="3.90.550.10:FF:000009">
    <property type="entry name" value="Cellulose synthase"/>
    <property type="match status" value="1"/>
</dbReference>
<dbReference type="Pfam" id="PF03552">
    <property type="entry name" value="Cellulose_synt"/>
    <property type="match status" value="1"/>
</dbReference>
<keyword evidence="9 22" id="KW-0479">Metal-binding</keyword>
<comment type="cofactor">
    <cofactor evidence="1">
        <name>Mn(2+)</name>
        <dbReference type="ChEBI" id="CHEBI:29035"/>
    </cofactor>
</comment>
<accession>A0A5P1FVW6</accession>
<evidence type="ECO:0000256" key="19">
    <source>
        <dbReference type="PIRSR" id="PIRSR605150-1"/>
    </source>
</evidence>
<evidence type="ECO:0000313" key="25">
    <source>
        <dbReference type="EMBL" id="ONK81953.1"/>
    </source>
</evidence>
<evidence type="ECO:0000256" key="10">
    <source>
        <dbReference type="ARBA" id="ARBA00022771"/>
    </source>
</evidence>
<evidence type="ECO:0000256" key="5">
    <source>
        <dbReference type="ARBA" id="ARBA00022475"/>
    </source>
</evidence>
<evidence type="ECO:0000256" key="9">
    <source>
        <dbReference type="ARBA" id="ARBA00022723"/>
    </source>
</evidence>
<dbReference type="GO" id="GO:0071555">
    <property type="term" value="P:cell wall organization"/>
    <property type="evidence" value="ECO:0007669"/>
    <property type="project" value="UniProtKB-KW"/>
</dbReference>
<feature type="transmembrane region" description="Helical" evidence="22">
    <location>
        <begin position="935"/>
        <end position="955"/>
    </location>
</feature>
<feature type="transmembrane region" description="Helical" evidence="22">
    <location>
        <begin position="901"/>
        <end position="923"/>
    </location>
</feature>
<dbReference type="Gramene" id="ONK81953">
    <property type="protein sequence ID" value="ONK81953"/>
    <property type="gene ID" value="A4U43_C01F34610"/>
</dbReference>
<evidence type="ECO:0000256" key="2">
    <source>
        <dbReference type="ARBA" id="ARBA00004651"/>
    </source>
</evidence>
<comment type="pathway">
    <text evidence="3 22">Glycan metabolism; plant cellulose biosynthesis.</text>
</comment>
<gene>
    <name evidence="25" type="ORF">A4U43_C01F34610</name>
</gene>
<dbReference type="InterPro" id="IPR005150">
    <property type="entry name" value="Cellulose_synth"/>
</dbReference>